<sequence>MPGSATVTINDKQWAVDIAISESELAAGLGGLSSIPAGTGMLFDLQAPQVVEVTTEPMLFNIDIIFISEGLEVVDVIEDVAPGYLVTEDTPVRYFLEVNAGEAEGIEAGDSVEITDYEYTPPSTISQWMPAIITIAMLGFIAAMVGGMARAALAPPKAVAVCSRCGARIYRTGEKYYDTPAGIFCYRCVPWPYKAPEYEKVCKSPGSPRRLSEPKTEAERKETHLRKYGTEEVPERGKGLKGSVTCPICGEVIEIPEWDKVS</sequence>
<dbReference type="Gene3D" id="2.60.120.1140">
    <property type="entry name" value="Protein of unknown function DUF192"/>
    <property type="match status" value="1"/>
</dbReference>
<dbReference type="AlphaFoldDB" id="X1TKT2"/>
<feature type="compositionally biased region" description="Basic and acidic residues" evidence="1">
    <location>
        <begin position="210"/>
        <end position="222"/>
    </location>
</feature>
<evidence type="ECO:0000256" key="1">
    <source>
        <dbReference type="SAM" id="MobiDB-lite"/>
    </source>
</evidence>
<proteinExistence type="predicted"/>
<keyword evidence="2" id="KW-0472">Membrane</keyword>
<feature type="transmembrane region" description="Helical" evidence="2">
    <location>
        <begin position="128"/>
        <end position="149"/>
    </location>
</feature>
<reference evidence="3" key="1">
    <citation type="journal article" date="2014" name="Front. Microbiol.">
        <title>High frequency of phylogenetically diverse reductive dehalogenase-homologous genes in deep subseafloor sedimentary metagenomes.</title>
        <authorList>
            <person name="Kawai M."/>
            <person name="Futagami T."/>
            <person name="Toyoda A."/>
            <person name="Takaki Y."/>
            <person name="Nishi S."/>
            <person name="Hori S."/>
            <person name="Arai W."/>
            <person name="Tsubouchi T."/>
            <person name="Morono Y."/>
            <person name="Uchiyama I."/>
            <person name="Ito T."/>
            <person name="Fujiyama A."/>
            <person name="Inagaki F."/>
            <person name="Takami H."/>
        </authorList>
    </citation>
    <scope>NUCLEOTIDE SEQUENCE</scope>
    <source>
        <strain evidence="3">Expedition CK06-06</strain>
    </source>
</reference>
<dbReference type="Pfam" id="PF02643">
    <property type="entry name" value="DUF192"/>
    <property type="match status" value="1"/>
</dbReference>
<keyword evidence="2" id="KW-1133">Transmembrane helix</keyword>
<dbReference type="InterPro" id="IPR038695">
    <property type="entry name" value="Saro_0823-like_sf"/>
</dbReference>
<feature type="region of interest" description="Disordered" evidence="1">
    <location>
        <begin position="204"/>
        <end position="240"/>
    </location>
</feature>
<dbReference type="PANTHER" id="PTHR37953">
    <property type="entry name" value="UPF0127 PROTEIN MJ1496"/>
    <property type="match status" value="1"/>
</dbReference>
<comment type="caution">
    <text evidence="3">The sequence shown here is derived from an EMBL/GenBank/DDBJ whole genome shotgun (WGS) entry which is preliminary data.</text>
</comment>
<gene>
    <name evidence="3" type="ORF">S12H4_26204</name>
</gene>
<dbReference type="EMBL" id="BARW01014848">
    <property type="protein sequence ID" value="GAI80644.1"/>
    <property type="molecule type" value="Genomic_DNA"/>
</dbReference>
<dbReference type="InterPro" id="IPR003795">
    <property type="entry name" value="DUF192"/>
</dbReference>
<feature type="non-terminal residue" evidence="3">
    <location>
        <position position="262"/>
    </location>
</feature>
<name>X1TKT2_9ZZZZ</name>
<keyword evidence="2" id="KW-0812">Transmembrane</keyword>
<dbReference type="PANTHER" id="PTHR37953:SF1">
    <property type="entry name" value="UPF0127 PROTEIN MJ1496"/>
    <property type="match status" value="1"/>
</dbReference>
<accession>X1TKT2</accession>
<feature type="compositionally biased region" description="Basic and acidic residues" evidence="1">
    <location>
        <begin position="228"/>
        <end position="238"/>
    </location>
</feature>
<organism evidence="3">
    <name type="scientific">marine sediment metagenome</name>
    <dbReference type="NCBI Taxonomy" id="412755"/>
    <lineage>
        <taxon>unclassified sequences</taxon>
        <taxon>metagenomes</taxon>
        <taxon>ecological metagenomes</taxon>
    </lineage>
</organism>
<evidence type="ECO:0000313" key="3">
    <source>
        <dbReference type="EMBL" id="GAI80644.1"/>
    </source>
</evidence>
<protein>
    <submittedName>
        <fullName evidence="3">Uncharacterized protein</fullName>
    </submittedName>
</protein>
<evidence type="ECO:0000256" key="2">
    <source>
        <dbReference type="SAM" id="Phobius"/>
    </source>
</evidence>